<proteinExistence type="predicted"/>
<dbReference type="Proteomes" id="UP001165960">
    <property type="component" value="Unassembled WGS sequence"/>
</dbReference>
<evidence type="ECO:0000313" key="2">
    <source>
        <dbReference type="Proteomes" id="UP001165960"/>
    </source>
</evidence>
<name>A0ACC2T939_9FUNG</name>
<sequence length="172" mass="19564">MEDIKKLVADLVIKQSAVAEENKAITKGLIKVFKILENYAKEMEELERFQQQITSIASGSQQAHSMSTYSNYQMATNVDKQQKPAEQTKKKPKIFLCKPVAPVTKKEKEKEKPSDQQDSTEETLLNIWKEVSAFKKIVNGRTSKKQTEALNPRTVKPIPEVTTTTNCFLILF</sequence>
<dbReference type="EMBL" id="QTSX02003551">
    <property type="protein sequence ID" value="KAJ9071164.1"/>
    <property type="molecule type" value="Genomic_DNA"/>
</dbReference>
<reference evidence="1" key="1">
    <citation type="submission" date="2022-04" db="EMBL/GenBank/DDBJ databases">
        <title>Genome of the entomopathogenic fungus Entomophthora muscae.</title>
        <authorList>
            <person name="Elya C."/>
            <person name="Lovett B.R."/>
            <person name="Lee E."/>
            <person name="Macias A.M."/>
            <person name="Hajek A.E."/>
            <person name="De Bivort B.L."/>
            <person name="Kasson M.T."/>
            <person name="De Fine Licht H.H."/>
            <person name="Stajich J.E."/>
        </authorList>
    </citation>
    <scope>NUCLEOTIDE SEQUENCE</scope>
    <source>
        <strain evidence="1">Berkeley</strain>
    </source>
</reference>
<keyword evidence="2" id="KW-1185">Reference proteome</keyword>
<comment type="caution">
    <text evidence="1">The sequence shown here is derived from an EMBL/GenBank/DDBJ whole genome shotgun (WGS) entry which is preliminary data.</text>
</comment>
<evidence type="ECO:0000313" key="1">
    <source>
        <dbReference type="EMBL" id="KAJ9071164.1"/>
    </source>
</evidence>
<accession>A0ACC2T939</accession>
<protein>
    <submittedName>
        <fullName evidence="1">Uncharacterized protein</fullName>
    </submittedName>
</protein>
<gene>
    <name evidence="1" type="ORF">DSO57_1000169</name>
</gene>
<organism evidence="1 2">
    <name type="scientific">Entomophthora muscae</name>
    <dbReference type="NCBI Taxonomy" id="34485"/>
    <lineage>
        <taxon>Eukaryota</taxon>
        <taxon>Fungi</taxon>
        <taxon>Fungi incertae sedis</taxon>
        <taxon>Zoopagomycota</taxon>
        <taxon>Entomophthoromycotina</taxon>
        <taxon>Entomophthoromycetes</taxon>
        <taxon>Entomophthorales</taxon>
        <taxon>Entomophthoraceae</taxon>
        <taxon>Entomophthora</taxon>
    </lineage>
</organism>